<dbReference type="AlphaFoldDB" id="A0A834HVJ9"/>
<dbReference type="Pfam" id="PF15868">
    <property type="entry name" value="MBF2"/>
    <property type="match status" value="1"/>
</dbReference>
<evidence type="ECO:0000313" key="3">
    <source>
        <dbReference type="Proteomes" id="UP000625711"/>
    </source>
</evidence>
<keyword evidence="3" id="KW-1185">Reference proteome</keyword>
<name>A0A834HVJ9_RHYFE</name>
<dbReference type="InterPro" id="IPR031734">
    <property type="entry name" value="MBF2"/>
</dbReference>
<reference evidence="2" key="1">
    <citation type="submission" date="2020-08" db="EMBL/GenBank/DDBJ databases">
        <title>Genome sequencing and assembly of the red palm weevil Rhynchophorus ferrugineus.</title>
        <authorList>
            <person name="Dias G.B."/>
            <person name="Bergman C.M."/>
            <person name="Manee M."/>
        </authorList>
    </citation>
    <scope>NUCLEOTIDE SEQUENCE</scope>
    <source>
        <strain evidence="2">AA-2017</strain>
        <tissue evidence="2">Whole larva</tissue>
    </source>
</reference>
<protein>
    <recommendedName>
        <fullName evidence="4">Salivary secreted peptide</fullName>
    </recommendedName>
</protein>
<dbReference type="Proteomes" id="UP000625711">
    <property type="component" value="Unassembled WGS sequence"/>
</dbReference>
<dbReference type="OrthoDB" id="7146255at2759"/>
<comment type="caution">
    <text evidence="2">The sequence shown here is derived from an EMBL/GenBank/DDBJ whole genome shotgun (WGS) entry which is preliminary data.</text>
</comment>
<gene>
    <name evidence="2" type="ORF">GWI33_019745</name>
</gene>
<feature type="signal peptide" evidence="1">
    <location>
        <begin position="1"/>
        <end position="16"/>
    </location>
</feature>
<evidence type="ECO:0000313" key="2">
    <source>
        <dbReference type="EMBL" id="KAF7266961.1"/>
    </source>
</evidence>
<dbReference type="EMBL" id="JAACXV010014478">
    <property type="protein sequence ID" value="KAF7266961.1"/>
    <property type="molecule type" value="Genomic_DNA"/>
</dbReference>
<dbReference type="PANTHER" id="PTHR37685">
    <property type="entry name" value="GEO11136P1-RELATED"/>
    <property type="match status" value="1"/>
</dbReference>
<dbReference type="PANTHER" id="PTHR37685:SF1">
    <property type="entry name" value="GEO11136P1-RELATED"/>
    <property type="match status" value="1"/>
</dbReference>
<evidence type="ECO:0008006" key="4">
    <source>
        <dbReference type="Google" id="ProtNLM"/>
    </source>
</evidence>
<sequence>MIAVLVFLFGVAFISSAPTDVQQELGNTYGPSITEGNCTVTPDQDLLFSDHIHKTRIPFFTRSATTTYYGDIPIYCIRAMNQKAEERGGNANITKGGIGHTYVDIEMQSYVDHGIEFIIKIYGK</sequence>
<feature type="chain" id="PRO_5032540520" description="Salivary secreted peptide" evidence="1">
    <location>
        <begin position="17"/>
        <end position="124"/>
    </location>
</feature>
<keyword evidence="1" id="KW-0732">Signal</keyword>
<proteinExistence type="predicted"/>
<evidence type="ECO:0000256" key="1">
    <source>
        <dbReference type="SAM" id="SignalP"/>
    </source>
</evidence>
<organism evidence="2 3">
    <name type="scientific">Rhynchophorus ferrugineus</name>
    <name type="common">Red palm weevil</name>
    <name type="synonym">Curculio ferrugineus</name>
    <dbReference type="NCBI Taxonomy" id="354439"/>
    <lineage>
        <taxon>Eukaryota</taxon>
        <taxon>Metazoa</taxon>
        <taxon>Ecdysozoa</taxon>
        <taxon>Arthropoda</taxon>
        <taxon>Hexapoda</taxon>
        <taxon>Insecta</taxon>
        <taxon>Pterygota</taxon>
        <taxon>Neoptera</taxon>
        <taxon>Endopterygota</taxon>
        <taxon>Coleoptera</taxon>
        <taxon>Polyphaga</taxon>
        <taxon>Cucujiformia</taxon>
        <taxon>Curculionidae</taxon>
        <taxon>Dryophthorinae</taxon>
        <taxon>Rhynchophorus</taxon>
    </lineage>
</organism>
<accession>A0A834HVJ9</accession>